<feature type="binding site" evidence="7">
    <location>
        <position position="160"/>
    </location>
    <ligand>
        <name>L-ornithine</name>
        <dbReference type="ChEBI" id="CHEBI:46911"/>
    </ligand>
</feature>
<feature type="domain" description="Aspartate/ornithine carbamoyltransferase carbamoyl-P binding" evidence="9">
    <location>
        <begin position="3"/>
        <end position="141"/>
    </location>
</feature>
<sequence>MTRHFLRDDDLTATEQAQILARAAELKKDRFASRVLQGPRSVALIFDKPTLRTQLSFSTGVVELGGYPMIVDGNLAQIGTRESIPDVARVIGRQVSAIVWRTYAQERLEQMVQFVDVPVVNALTDDFHPCQILADLLTITEHKGALAGLTMAYVGDCANNMANSYLLGGSLAGLHVRLAGPASHQPEAQIVSRAEGLAESTGGSVVIGTDATEAVTDADVVITDTWVSMGMESEAGERKGSESPFTPYALTAELMTYAAPDAIAMHCLPAYRGFEIEASVIDGPQSVVWDEAENRLHAQKALLEFLLEQG</sequence>
<dbReference type="Pfam" id="PF00185">
    <property type="entry name" value="OTCace"/>
    <property type="match status" value="1"/>
</dbReference>
<evidence type="ECO:0000256" key="7">
    <source>
        <dbReference type="HAMAP-Rule" id="MF_01109"/>
    </source>
</evidence>
<feature type="binding site" evidence="7">
    <location>
        <position position="101"/>
    </location>
    <ligand>
        <name>carbamoyl phosphate</name>
        <dbReference type="ChEBI" id="CHEBI:58228"/>
    </ligand>
</feature>
<evidence type="ECO:0000259" key="8">
    <source>
        <dbReference type="Pfam" id="PF00185"/>
    </source>
</evidence>
<dbReference type="NCBIfam" id="TIGR00658">
    <property type="entry name" value="orni_carb_tr"/>
    <property type="match status" value="1"/>
</dbReference>
<organism evidence="10 11">
    <name type="scientific">Branchiibius cervicis</name>
    <dbReference type="NCBI Taxonomy" id="908252"/>
    <lineage>
        <taxon>Bacteria</taxon>
        <taxon>Bacillati</taxon>
        <taxon>Actinomycetota</taxon>
        <taxon>Actinomycetes</taxon>
        <taxon>Micrococcales</taxon>
        <taxon>Dermacoccaceae</taxon>
        <taxon>Branchiibius</taxon>
    </lineage>
</organism>
<comment type="subcellular location">
    <subcellularLocation>
        <location evidence="7">Cytoplasm</location>
    </subcellularLocation>
</comment>
<comment type="caution">
    <text evidence="10">The sequence shown here is derived from an EMBL/GenBank/DDBJ whole genome shotgun (WGS) entry which is preliminary data.</text>
</comment>
<feature type="binding site" evidence="7">
    <location>
        <position position="295"/>
    </location>
    <ligand>
        <name>carbamoyl phosphate</name>
        <dbReference type="ChEBI" id="CHEBI:58228"/>
    </ligand>
</feature>
<reference evidence="11" key="1">
    <citation type="journal article" date="2019" name="Int. J. Syst. Evol. Microbiol.">
        <title>The Global Catalogue of Microorganisms (GCM) 10K type strain sequencing project: providing services to taxonomists for standard genome sequencing and annotation.</title>
        <authorList>
            <consortium name="The Broad Institute Genomics Platform"/>
            <consortium name="The Broad Institute Genome Sequencing Center for Infectious Disease"/>
            <person name="Wu L."/>
            <person name="Ma J."/>
        </authorList>
    </citation>
    <scope>NUCLEOTIDE SEQUENCE [LARGE SCALE GENOMIC DNA]</scope>
    <source>
        <strain evidence="11">NBRC 106593</strain>
    </source>
</reference>
<dbReference type="PANTHER" id="PTHR45753">
    <property type="entry name" value="ORNITHINE CARBAMOYLTRANSFERASE, MITOCHONDRIAL"/>
    <property type="match status" value="1"/>
</dbReference>
<evidence type="ECO:0000256" key="1">
    <source>
        <dbReference type="ARBA" id="ARBA00004975"/>
    </source>
</evidence>
<evidence type="ECO:0000256" key="3">
    <source>
        <dbReference type="ARBA" id="ARBA00013007"/>
    </source>
</evidence>
<feature type="binding site" evidence="7">
    <location>
        <position position="224"/>
    </location>
    <ligand>
        <name>L-ornithine</name>
        <dbReference type="ChEBI" id="CHEBI:46911"/>
    </ligand>
</feature>
<keyword evidence="5 7" id="KW-0808">Transferase</keyword>
<dbReference type="InterPro" id="IPR036901">
    <property type="entry name" value="Asp/Orn_carbamoylTrfase_sf"/>
</dbReference>
<comment type="catalytic activity">
    <reaction evidence="6 7">
        <text>carbamoyl phosphate + L-ornithine = L-citrulline + phosphate + H(+)</text>
        <dbReference type="Rhea" id="RHEA:19513"/>
        <dbReference type="ChEBI" id="CHEBI:15378"/>
        <dbReference type="ChEBI" id="CHEBI:43474"/>
        <dbReference type="ChEBI" id="CHEBI:46911"/>
        <dbReference type="ChEBI" id="CHEBI:57743"/>
        <dbReference type="ChEBI" id="CHEBI:58228"/>
        <dbReference type="EC" id="2.1.3.3"/>
    </reaction>
</comment>
<dbReference type="Pfam" id="PF02729">
    <property type="entry name" value="OTCace_N"/>
    <property type="match status" value="1"/>
</dbReference>
<dbReference type="Gene3D" id="3.40.50.1370">
    <property type="entry name" value="Aspartate/ornithine carbamoyltransferase"/>
    <property type="match status" value="2"/>
</dbReference>
<gene>
    <name evidence="10" type="primary">argF</name>
    <name evidence="10" type="ORF">ACFQBT_09490</name>
</gene>
<feature type="binding site" evidence="7">
    <location>
        <begin position="128"/>
        <end position="131"/>
    </location>
    <ligand>
        <name>carbamoyl phosphate</name>
        <dbReference type="ChEBI" id="CHEBI:58228"/>
    </ligand>
</feature>
<dbReference type="PANTHER" id="PTHR45753:SF3">
    <property type="entry name" value="ORNITHINE TRANSCARBAMYLASE, MITOCHONDRIAL"/>
    <property type="match status" value="1"/>
</dbReference>
<dbReference type="PRINTS" id="PR00100">
    <property type="entry name" value="AOTCASE"/>
</dbReference>
<evidence type="ECO:0000256" key="2">
    <source>
        <dbReference type="ARBA" id="ARBA00007805"/>
    </source>
</evidence>
<dbReference type="InterPro" id="IPR006131">
    <property type="entry name" value="Asp_carbamoyltransf_Asp/Orn-bd"/>
</dbReference>
<dbReference type="PRINTS" id="PR00102">
    <property type="entry name" value="OTCASE"/>
</dbReference>
<comment type="caution">
    <text evidence="7">Lacks conserved residue(s) required for the propagation of feature annotation.</text>
</comment>
<dbReference type="InterPro" id="IPR024904">
    <property type="entry name" value="OTCase_ArgI"/>
</dbReference>
<keyword evidence="7" id="KW-0963">Cytoplasm</keyword>
<evidence type="ECO:0000313" key="11">
    <source>
        <dbReference type="Proteomes" id="UP001596356"/>
    </source>
</evidence>
<dbReference type="EMBL" id="JBHSWJ010000002">
    <property type="protein sequence ID" value="MFC6714033.1"/>
    <property type="molecule type" value="Genomic_DNA"/>
</dbReference>
<dbReference type="RefSeq" id="WP_377822229.1">
    <property type="nucleotide sequence ID" value="NZ_JBHSWJ010000002.1"/>
</dbReference>
<name>A0ABW2ATQ0_9MICO</name>
<dbReference type="EC" id="2.1.3.3" evidence="3 7"/>
<dbReference type="HAMAP" id="MF_01109">
    <property type="entry name" value="OTCase"/>
    <property type="match status" value="1"/>
</dbReference>
<accession>A0ABW2ATQ0</accession>
<evidence type="ECO:0000256" key="5">
    <source>
        <dbReference type="ARBA" id="ARBA00022679"/>
    </source>
</evidence>
<dbReference type="Proteomes" id="UP001596356">
    <property type="component" value="Unassembled WGS sequence"/>
</dbReference>
<dbReference type="GO" id="GO:0004585">
    <property type="term" value="F:ornithine carbamoyltransferase activity"/>
    <property type="evidence" value="ECO:0007669"/>
    <property type="project" value="UniProtKB-EC"/>
</dbReference>
<dbReference type="SUPFAM" id="SSF53671">
    <property type="entry name" value="Aspartate/ornithine carbamoyltransferase"/>
    <property type="match status" value="1"/>
</dbReference>
<dbReference type="NCBIfam" id="NF001986">
    <property type="entry name" value="PRK00779.1"/>
    <property type="match status" value="1"/>
</dbReference>
<keyword evidence="11" id="KW-1185">Reference proteome</keyword>
<proteinExistence type="inferred from homology"/>
<feature type="binding site" evidence="7">
    <location>
        <begin position="228"/>
        <end position="229"/>
    </location>
    <ligand>
        <name>L-ornithine</name>
        <dbReference type="ChEBI" id="CHEBI:46911"/>
    </ligand>
</feature>
<dbReference type="InterPro" id="IPR006132">
    <property type="entry name" value="Asp/Orn_carbamoyltranf_P-bd"/>
</dbReference>
<comment type="pathway">
    <text evidence="1">Amino-acid biosynthesis; L-arginine biosynthesis; L-arginine from L-ornithine and carbamoyl phosphate: step 1/3.</text>
</comment>
<protein>
    <recommendedName>
        <fullName evidence="4 7">Ornithine carbamoyltransferase</fullName>
        <shortName evidence="7">OTCase</shortName>
        <ecNumber evidence="3 7">2.1.3.3</ecNumber>
    </recommendedName>
</protein>
<feature type="binding site" evidence="7">
    <location>
        <position position="77"/>
    </location>
    <ligand>
        <name>carbamoyl phosphate</name>
        <dbReference type="ChEBI" id="CHEBI:58228"/>
    </ligand>
</feature>
<dbReference type="InterPro" id="IPR002292">
    <property type="entry name" value="Orn/put_carbamltrans"/>
</dbReference>
<feature type="domain" description="Aspartate/ornithine carbamoyltransferase Asp/Orn-binding" evidence="8">
    <location>
        <begin position="148"/>
        <end position="305"/>
    </location>
</feature>
<evidence type="ECO:0000256" key="4">
    <source>
        <dbReference type="ARBA" id="ARBA00016634"/>
    </source>
</evidence>
<evidence type="ECO:0000259" key="9">
    <source>
        <dbReference type="Pfam" id="PF02729"/>
    </source>
</evidence>
<evidence type="ECO:0000313" key="10">
    <source>
        <dbReference type="EMBL" id="MFC6714033.1"/>
    </source>
</evidence>
<feature type="binding site" evidence="7">
    <location>
        <begin position="267"/>
        <end position="268"/>
    </location>
    <ligand>
        <name>carbamoyl phosphate</name>
        <dbReference type="ChEBI" id="CHEBI:58228"/>
    </ligand>
</feature>
<evidence type="ECO:0000256" key="6">
    <source>
        <dbReference type="ARBA" id="ARBA00048772"/>
    </source>
</evidence>
<comment type="similarity">
    <text evidence="2 7">Belongs to the aspartate/ornithine carbamoyltransferase superfamily. OTCase family.</text>
</comment>
<dbReference type="InterPro" id="IPR006130">
    <property type="entry name" value="Asp/Orn_carbamoylTrfase"/>
</dbReference>